<evidence type="ECO:0000256" key="3">
    <source>
        <dbReference type="ARBA" id="ARBA00023012"/>
    </source>
</evidence>
<name>A0A9W5TYR0_9BACI</name>
<evidence type="ECO:0000256" key="8">
    <source>
        <dbReference type="PROSITE-ProRule" id="PRU01091"/>
    </source>
</evidence>
<protein>
    <submittedName>
        <fullName evidence="11">DNA-binding response regulator</fullName>
    </submittedName>
</protein>
<evidence type="ECO:0000256" key="6">
    <source>
        <dbReference type="ARBA" id="ARBA00023163"/>
    </source>
</evidence>
<feature type="modified residue" description="4-aspartylphosphate" evidence="7">
    <location>
        <position position="52"/>
    </location>
</feature>
<evidence type="ECO:0000313" key="12">
    <source>
        <dbReference type="Proteomes" id="UP000621492"/>
    </source>
</evidence>
<evidence type="ECO:0000259" key="9">
    <source>
        <dbReference type="PROSITE" id="PS50110"/>
    </source>
</evidence>
<keyword evidence="2 7" id="KW-0597">Phosphoprotein</keyword>
<organism evidence="11 12">
    <name type="scientific">Lentibacillus populi</name>
    <dbReference type="NCBI Taxonomy" id="1827502"/>
    <lineage>
        <taxon>Bacteria</taxon>
        <taxon>Bacillati</taxon>
        <taxon>Bacillota</taxon>
        <taxon>Bacilli</taxon>
        <taxon>Bacillales</taxon>
        <taxon>Bacillaceae</taxon>
        <taxon>Lentibacillus</taxon>
    </lineage>
</organism>
<dbReference type="PANTHER" id="PTHR48111">
    <property type="entry name" value="REGULATOR OF RPOS"/>
    <property type="match status" value="1"/>
</dbReference>
<keyword evidence="12" id="KW-1185">Reference proteome</keyword>
<dbReference type="SMART" id="SM00448">
    <property type="entry name" value="REC"/>
    <property type="match status" value="1"/>
</dbReference>
<comment type="subcellular location">
    <subcellularLocation>
        <location evidence="1">Cytoplasm</location>
    </subcellularLocation>
</comment>
<comment type="caution">
    <text evidence="11">The sequence shown here is derived from an EMBL/GenBank/DDBJ whole genome shotgun (WGS) entry which is preliminary data.</text>
</comment>
<dbReference type="Gene3D" id="1.10.10.10">
    <property type="entry name" value="Winged helix-like DNA-binding domain superfamily/Winged helix DNA-binding domain"/>
    <property type="match status" value="1"/>
</dbReference>
<reference evidence="11" key="1">
    <citation type="journal article" date="2014" name="Int. J. Syst. Evol. Microbiol.">
        <title>Complete genome sequence of Corynebacterium casei LMG S-19264T (=DSM 44701T), isolated from a smear-ripened cheese.</title>
        <authorList>
            <consortium name="US DOE Joint Genome Institute (JGI-PGF)"/>
            <person name="Walter F."/>
            <person name="Albersmeier A."/>
            <person name="Kalinowski J."/>
            <person name="Ruckert C."/>
        </authorList>
    </citation>
    <scope>NUCLEOTIDE SEQUENCE</scope>
    <source>
        <strain evidence="11">CGMCC 1.15454</strain>
    </source>
</reference>
<dbReference type="AlphaFoldDB" id="A0A9W5TYR0"/>
<dbReference type="CDD" id="cd00383">
    <property type="entry name" value="trans_reg_C"/>
    <property type="match status" value="1"/>
</dbReference>
<proteinExistence type="predicted"/>
<dbReference type="Pfam" id="PF00486">
    <property type="entry name" value="Trans_reg_C"/>
    <property type="match status" value="1"/>
</dbReference>
<dbReference type="GO" id="GO:0006355">
    <property type="term" value="P:regulation of DNA-templated transcription"/>
    <property type="evidence" value="ECO:0007669"/>
    <property type="project" value="InterPro"/>
</dbReference>
<evidence type="ECO:0000256" key="7">
    <source>
        <dbReference type="PROSITE-ProRule" id="PRU00169"/>
    </source>
</evidence>
<reference evidence="11" key="2">
    <citation type="submission" date="2020-09" db="EMBL/GenBank/DDBJ databases">
        <authorList>
            <person name="Sun Q."/>
            <person name="Zhou Y."/>
        </authorList>
    </citation>
    <scope>NUCLEOTIDE SEQUENCE</scope>
    <source>
        <strain evidence="11">CGMCC 1.15454</strain>
    </source>
</reference>
<evidence type="ECO:0000256" key="5">
    <source>
        <dbReference type="ARBA" id="ARBA00023125"/>
    </source>
</evidence>
<dbReference type="InterPro" id="IPR039420">
    <property type="entry name" value="WalR-like"/>
</dbReference>
<dbReference type="RefSeq" id="WP_200809530.1">
    <property type="nucleotide sequence ID" value="NZ_BMJD01000019.1"/>
</dbReference>
<evidence type="ECO:0000256" key="4">
    <source>
        <dbReference type="ARBA" id="ARBA00023015"/>
    </source>
</evidence>
<dbReference type="SMART" id="SM00862">
    <property type="entry name" value="Trans_reg_C"/>
    <property type="match status" value="1"/>
</dbReference>
<dbReference type="SUPFAM" id="SSF52172">
    <property type="entry name" value="CheY-like"/>
    <property type="match status" value="1"/>
</dbReference>
<dbReference type="FunFam" id="1.10.10.10:FF:000018">
    <property type="entry name" value="DNA-binding response regulator ResD"/>
    <property type="match status" value="1"/>
</dbReference>
<keyword evidence="3" id="KW-0902">Two-component regulatory system</keyword>
<dbReference type="InterPro" id="IPR001789">
    <property type="entry name" value="Sig_transdc_resp-reg_receiver"/>
</dbReference>
<dbReference type="EMBL" id="BMJD01000019">
    <property type="protein sequence ID" value="GGB46116.1"/>
    <property type="molecule type" value="Genomic_DNA"/>
</dbReference>
<dbReference type="InterPro" id="IPR001867">
    <property type="entry name" value="OmpR/PhoB-type_DNA-bd"/>
</dbReference>
<sequence length="226" mass="26003">MTTILIIEDDNDIHRMLADLLYKNDYRTVSAFSGTEALRLFETNSFDLVLLDLMLPGLPGEDVLQKIRVISKVPIIVITAKKDKETTVHLLKLGADDYIVKPFYPDELLARIEVRFRQIESVHDKDKLSYKDITLDPETHIVTVNGTQLSFTRREFLILKLFMQHPHKVFSKANIYETVWGDEYFGDDNTVSVHVSKIRSKLEQASPESEYIKTVWGVGFKLADDI</sequence>
<evidence type="ECO:0000256" key="2">
    <source>
        <dbReference type="ARBA" id="ARBA00022553"/>
    </source>
</evidence>
<dbReference type="Gene3D" id="6.10.250.690">
    <property type="match status" value="1"/>
</dbReference>
<evidence type="ECO:0000313" key="11">
    <source>
        <dbReference type="EMBL" id="GGB46116.1"/>
    </source>
</evidence>
<dbReference type="Proteomes" id="UP000621492">
    <property type="component" value="Unassembled WGS sequence"/>
</dbReference>
<keyword evidence="4" id="KW-0805">Transcription regulation</keyword>
<dbReference type="PANTHER" id="PTHR48111:SF2">
    <property type="entry name" value="RESPONSE REGULATOR SAER"/>
    <property type="match status" value="1"/>
</dbReference>
<dbReference type="GO" id="GO:0000976">
    <property type="term" value="F:transcription cis-regulatory region binding"/>
    <property type="evidence" value="ECO:0007669"/>
    <property type="project" value="TreeGrafter"/>
</dbReference>
<dbReference type="GO" id="GO:0032993">
    <property type="term" value="C:protein-DNA complex"/>
    <property type="evidence" value="ECO:0007669"/>
    <property type="project" value="TreeGrafter"/>
</dbReference>
<keyword evidence="5 8" id="KW-0238">DNA-binding</keyword>
<dbReference type="InterPro" id="IPR036388">
    <property type="entry name" value="WH-like_DNA-bd_sf"/>
</dbReference>
<dbReference type="InterPro" id="IPR011006">
    <property type="entry name" value="CheY-like_superfamily"/>
</dbReference>
<dbReference type="Gene3D" id="3.40.50.2300">
    <property type="match status" value="1"/>
</dbReference>
<evidence type="ECO:0000259" key="10">
    <source>
        <dbReference type="PROSITE" id="PS51755"/>
    </source>
</evidence>
<dbReference type="Pfam" id="PF00072">
    <property type="entry name" value="Response_reg"/>
    <property type="match status" value="1"/>
</dbReference>
<feature type="DNA-binding region" description="OmpR/PhoB-type" evidence="8">
    <location>
        <begin position="125"/>
        <end position="224"/>
    </location>
</feature>
<gene>
    <name evidence="11" type="ORF">GCM10011409_24620</name>
</gene>
<dbReference type="GO" id="GO:0005829">
    <property type="term" value="C:cytosol"/>
    <property type="evidence" value="ECO:0007669"/>
    <property type="project" value="TreeGrafter"/>
</dbReference>
<dbReference type="PROSITE" id="PS50110">
    <property type="entry name" value="RESPONSE_REGULATORY"/>
    <property type="match status" value="1"/>
</dbReference>
<accession>A0A9W5TYR0</accession>
<dbReference type="GO" id="GO:0000156">
    <property type="term" value="F:phosphorelay response regulator activity"/>
    <property type="evidence" value="ECO:0007669"/>
    <property type="project" value="TreeGrafter"/>
</dbReference>
<feature type="domain" description="Response regulatory" evidence="9">
    <location>
        <begin position="3"/>
        <end position="116"/>
    </location>
</feature>
<dbReference type="PROSITE" id="PS51755">
    <property type="entry name" value="OMPR_PHOB"/>
    <property type="match status" value="1"/>
</dbReference>
<keyword evidence="6" id="KW-0804">Transcription</keyword>
<feature type="domain" description="OmpR/PhoB-type" evidence="10">
    <location>
        <begin position="125"/>
        <end position="224"/>
    </location>
</feature>
<evidence type="ECO:0000256" key="1">
    <source>
        <dbReference type="ARBA" id="ARBA00004496"/>
    </source>
</evidence>